<dbReference type="Pfam" id="PF17827">
    <property type="entry name" value="PrmC_N"/>
    <property type="match status" value="1"/>
</dbReference>
<dbReference type="GO" id="GO:0032259">
    <property type="term" value="P:methylation"/>
    <property type="evidence" value="ECO:0007669"/>
    <property type="project" value="UniProtKB-KW"/>
</dbReference>
<reference evidence="6" key="1">
    <citation type="submission" date="2017-09" db="EMBL/GenBank/DDBJ databases">
        <title>Depth-based differentiation of microbial function through sediment-hosted aquifers and enrichment of novel symbionts in the deep terrestrial subsurface.</title>
        <authorList>
            <person name="Probst A.J."/>
            <person name="Ladd B."/>
            <person name="Jarett J.K."/>
            <person name="Geller-Mcgrath D.E."/>
            <person name="Sieber C.M.K."/>
            <person name="Emerson J.B."/>
            <person name="Anantharaman K."/>
            <person name="Thomas B.C."/>
            <person name="Malmstrom R."/>
            <person name="Stieglmeier M."/>
            <person name="Klingl A."/>
            <person name="Woyke T."/>
            <person name="Ryan C.M."/>
            <person name="Banfield J.F."/>
        </authorList>
    </citation>
    <scope>NUCLEOTIDE SEQUENCE [LARGE SCALE GENOMIC DNA]</scope>
</reference>
<accession>A0A2M7V2N4</accession>
<name>A0A2M7V2N4_9BACT</name>
<dbReference type="NCBIfam" id="TIGR00536">
    <property type="entry name" value="hemK_fam"/>
    <property type="match status" value="1"/>
</dbReference>
<evidence type="ECO:0000256" key="2">
    <source>
        <dbReference type="ARBA" id="ARBA00022679"/>
    </source>
</evidence>
<dbReference type="PANTHER" id="PTHR18895">
    <property type="entry name" value="HEMK METHYLTRANSFERASE"/>
    <property type="match status" value="1"/>
</dbReference>
<keyword evidence="3" id="KW-0949">S-adenosyl-L-methionine</keyword>
<dbReference type="Proteomes" id="UP000230078">
    <property type="component" value="Unassembled WGS sequence"/>
</dbReference>
<dbReference type="PROSITE" id="PS00018">
    <property type="entry name" value="EF_HAND_1"/>
    <property type="match status" value="1"/>
</dbReference>
<evidence type="ECO:0000313" key="6">
    <source>
        <dbReference type="Proteomes" id="UP000230078"/>
    </source>
</evidence>
<protein>
    <submittedName>
        <fullName evidence="5">Peptide chain release factor N(5)-glutamine methyltransferase</fullName>
    </submittedName>
</protein>
<gene>
    <name evidence="5" type="primary">prmC</name>
    <name evidence="5" type="ORF">COX83_03770</name>
</gene>
<sequence length="286" mass="32498">MFHSSSISQLLQSASKNIDRLDAELLLAHVLDTPRAFLIAHGGEKIGKLATWKFRRLIQKRKHSMPLAYLTGQKEFYGLNFFVNKHTLIPRPDTELMVEKVLQEIDKSKNQKITLIDVGTGTGCIPISILHTIRTSRLSIIRKYYATDISRKVLNIAKQNANKHNVNITCKHGNLLEPLTQELRTLNSELIITSNLPYLTQTQFDEEPSIQHEPHSALVAKNNGLALYEELLRQIKTYNLKPITYLEIDPSQTQKISVIISNIFPKATIDIKKDLSGKDRVVKITL</sequence>
<dbReference type="CDD" id="cd02440">
    <property type="entry name" value="AdoMet_MTases"/>
    <property type="match status" value="1"/>
</dbReference>
<dbReference type="Gene3D" id="1.10.8.10">
    <property type="entry name" value="DNA helicase RuvA subunit, C-terminal domain"/>
    <property type="match status" value="1"/>
</dbReference>
<dbReference type="InterPro" id="IPR029063">
    <property type="entry name" value="SAM-dependent_MTases_sf"/>
</dbReference>
<organism evidence="5 6">
    <name type="scientific">Candidatus Magasanikbacteria bacterium CG_4_10_14_0_2_um_filter_41_31</name>
    <dbReference type="NCBI Taxonomy" id="1974639"/>
    <lineage>
        <taxon>Bacteria</taxon>
        <taxon>Candidatus Magasanikiibacteriota</taxon>
    </lineage>
</organism>
<dbReference type="AlphaFoldDB" id="A0A2M7V2N4"/>
<dbReference type="NCBIfam" id="TIGR03534">
    <property type="entry name" value="RF_mod_PrmC"/>
    <property type="match status" value="1"/>
</dbReference>
<dbReference type="PANTHER" id="PTHR18895:SF74">
    <property type="entry name" value="MTRF1L RELEASE FACTOR GLUTAMINE METHYLTRANSFERASE"/>
    <property type="match status" value="1"/>
</dbReference>
<dbReference type="InterPro" id="IPR050320">
    <property type="entry name" value="N5-glutamine_MTase"/>
</dbReference>
<keyword evidence="1 5" id="KW-0489">Methyltransferase</keyword>
<evidence type="ECO:0000256" key="1">
    <source>
        <dbReference type="ARBA" id="ARBA00022603"/>
    </source>
</evidence>
<dbReference type="Gene3D" id="3.40.50.150">
    <property type="entry name" value="Vaccinia Virus protein VP39"/>
    <property type="match status" value="1"/>
</dbReference>
<dbReference type="InterPro" id="IPR018247">
    <property type="entry name" value="EF_Hand_1_Ca_BS"/>
</dbReference>
<dbReference type="InterPro" id="IPR004556">
    <property type="entry name" value="HemK-like"/>
</dbReference>
<comment type="caution">
    <text evidence="5">The sequence shown here is derived from an EMBL/GenBank/DDBJ whole genome shotgun (WGS) entry which is preliminary data.</text>
</comment>
<dbReference type="EMBL" id="PFPI01000051">
    <property type="protein sequence ID" value="PIZ92700.1"/>
    <property type="molecule type" value="Genomic_DNA"/>
</dbReference>
<dbReference type="GO" id="GO:0008276">
    <property type="term" value="F:protein methyltransferase activity"/>
    <property type="evidence" value="ECO:0007669"/>
    <property type="project" value="InterPro"/>
</dbReference>
<dbReference type="InterPro" id="IPR019874">
    <property type="entry name" value="RF_methyltr_PrmC"/>
</dbReference>
<dbReference type="InterPro" id="IPR040758">
    <property type="entry name" value="PrmC_N"/>
</dbReference>
<keyword evidence="2 5" id="KW-0808">Transferase</keyword>
<feature type="domain" description="Release factor glutamine methyltransferase N-terminal" evidence="4">
    <location>
        <begin position="7"/>
        <end position="72"/>
    </location>
</feature>
<proteinExistence type="predicted"/>
<dbReference type="SUPFAM" id="SSF53335">
    <property type="entry name" value="S-adenosyl-L-methionine-dependent methyltransferases"/>
    <property type="match status" value="1"/>
</dbReference>
<evidence type="ECO:0000313" key="5">
    <source>
        <dbReference type="EMBL" id="PIZ92700.1"/>
    </source>
</evidence>
<evidence type="ECO:0000259" key="4">
    <source>
        <dbReference type="Pfam" id="PF17827"/>
    </source>
</evidence>
<evidence type="ECO:0000256" key="3">
    <source>
        <dbReference type="ARBA" id="ARBA00022691"/>
    </source>
</evidence>